<proteinExistence type="inferred from homology"/>
<keyword evidence="4" id="KW-0436">Ligase</keyword>
<evidence type="ECO:0000256" key="5">
    <source>
        <dbReference type="ARBA" id="ARBA00022741"/>
    </source>
</evidence>
<dbReference type="AlphaFoldDB" id="W4M8C5"/>
<sequence>MNTDHLTEEQAVELVDNDMKSEGKVSSTQELLDSGVIPALKGFTVRPGKVSDSIYGGKVKFTKKDGTVVEAENPRLVTRDGRPLRLMIRTQRISAHDINRGEIPFKDQILAANHNYMRRLVEPAIGTSQFEVPGLEDNGVVIAAENLQLIPVENIFRAYMAKSSTSTSLYQAWKRGDKMFAGHLVPEGLVVNGPLPYVMDTPSTKSEDHDVTSSPEELIRQGHIAPAQYTALRNGGLVAFGMAAQFLRGKGIILVDTKFEHGINKDGKIVSQDELLTMDSSRFWLASDYDAQTERFHRGELEERNPKSYSKEFARGFSEGEQGYTDEQRRVIAARYVIGIQELLGKRFEPNMRPRDERVVRGLQKIVEHLAAR</sequence>
<comment type="catalytic activity">
    <reaction evidence="8">
        <text>5-amino-1-(5-phospho-D-ribosyl)imidazole-4-carboxylate + L-aspartate + ATP = (2S)-2-[5-amino-1-(5-phospho-beta-D-ribosyl)imidazole-4-carboxamido]succinate + ADP + phosphate + 2 H(+)</text>
        <dbReference type="Rhea" id="RHEA:22628"/>
        <dbReference type="ChEBI" id="CHEBI:15378"/>
        <dbReference type="ChEBI" id="CHEBI:29991"/>
        <dbReference type="ChEBI" id="CHEBI:30616"/>
        <dbReference type="ChEBI" id="CHEBI:43474"/>
        <dbReference type="ChEBI" id="CHEBI:58443"/>
        <dbReference type="ChEBI" id="CHEBI:77657"/>
        <dbReference type="ChEBI" id="CHEBI:456216"/>
        <dbReference type="EC" id="6.3.2.6"/>
    </reaction>
</comment>
<evidence type="ECO:0000313" key="11">
    <source>
        <dbReference type="Proteomes" id="UP000019140"/>
    </source>
</evidence>
<dbReference type="Pfam" id="PF01259">
    <property type="entry name" value="SAICAR_synt"/>
    <property type="match status" value="1"/>
</dbReference>
<dbReference type="GO" id="GO:0004639">
    <property type="term" value="F:phosphoribosylaminoimidazolesuccinocarboxamide synthase activity"/>
    <property type="evidence" value="ECO:0007669"/>
    <property type="project" value="UniProtKB-EC"/>
</dbReference>
<evidence type="ECO:0000313" key="10">
    <source>
        <dbReference type="EMBL" id="ETX06171.1"/>
    </source>
</evidence>
<name>W4M8C5_9BACT</name>
<dbReference type="UniPathway" id="UPA00074">
    <property type="reaction ID" value="UER00131"/>
</dbReference>
<dbReference type="GO" id="GO:0006189">
    <property type="term" value="P:'de novo' IMP biosynthetic process"/>
    <property type="evidence" value="ECO:0007669"/>
    <property type="project" value="UniProtKB-UniPathway"/>
</dbReference>
<evidence type="ECO:0000256" key="3">
    <source>
        <dbReference type="ARBA" id="ARBA00012217"/>
    </source>
</evidence>
<dbReference type="HOGENOM" id="CLU_741204_0_0_7"/>
<dbReference type="EC" id="6.3.2.6" evidence="3"/>
<gene>
    <name evidence="10" type="ORF">ETSY2_18745</name>
</gene>
<reference evidence="10 11" key="1">
    <citation type="journal article" date="2014" name="Nature">
        <title>An environmental bacterial taxon with a large and distinct metabolic repertoire.</title>
        <authorList>
            <person name="Wilson M.C."/>
            <person name="Mori T."/>
            <person name="Ruckert C."/>
            <person name="Uria A.R."/>
            <person name="Helf M.J."/>
            <person name="Takada K."/>
            <person name="Gernert C."/>
            <person name="Steffens U.A."/>
            <person name="Heycke N."/>
            <person name="Schmitt S."/>
            <person name="Rinke C."/>
            <person name="Helfrich E.J."/>
            <person name="Brachmann A.O."/>
            <person name="Gurgui C."/>
            <person name="Wakimoto T."/>
            <person name="Kracht M."/>
            <person name="Crusemann M."/>
            <person name="Hentschel U."/>
            <person name="Abe I."/>
            <person name="Matsunaga S."/>
            <person name="Kalinowski J."/>
            <person name="Takeyama H."/>
            <person name="Piel J."/>
        </authorList>
    </citation>
    <scope>NUCLEOTIDE SEQUENCE [LARGE SCALE GENOMIC DNA]</scope>
    <source>
        <strain evidence="11">TSY2</strain>
    </source>
</reference>
<protein>
    <recommendedName>
        <fullName evidence="3">phosphoribosylaminoimidazolesuccinocarboxamide synthase</fullName>
        <ecNumber evidence="3">6.3.2.6</ecNumber>
    </recommendedName>
</protein>
<dbReference type="SUPFAM" id="SSF56104">
    <property type="entry name" value="SAICAR synthase-like"/>
    <property type="match status" value="1"/>
</dbReference>
<evidence type="ECO:0000259" key="9">
    <source>
        <dbReference type="Pfam" id="PF01259"/>
    </source>
</evidence>
<dbReference type="PANTHER" id="PTHR43700">
    <property type="entry name" value="PHOSPHORIBOSYLAMINOIMIDAZOLE-SUCCINOCARBOXAMIDE SYNTHASE"/>
    <property type="match status" value="1"/>
</dbReference>
<dbReference type="GO" id="GO:0005524">
    <property type="term" value="F:ATP binding"/>
    <property type="evidence" value="ECO:0007669"/>
    <property type="project" value="UniProtKB-KW"/>
</dbReference>
<dbReference type="Proteomes" id="UP000019140">
    <property type="component" value="Unassembled WGS sequence"/>
</dbReference>
<dbReference type="EMBL" id="AZHX01000769">
    <property type="protein sequence ID" value="ETX06171.1"/>
    <property type="molecule type" value="Genomic_DNA"/>
</dbReference>
<evidence type="ECO:0000256" key="8">
    <source>
        <dbReference type="ARBA" id="ARBA00048475"/>
    </source>
</evidence>
<dbReference type="Gene3D" id="3.30.470.20">
    <property type="entry name" value="ATP-grasp fold, B domain"/>
    <property type="match status" value="1"/>
</dbReference>
<evidence type="ECO:0000256" key="2">
    <source>
        <dbReference type="ARBA" id="ARBA00010190"/>
    </source>
</evidence>
<dbReference type="InterPro" id="IPR028923">
    <property type="entry name" value="SAICAR_synt/ADE2_N"/>
</dbReference>
<feature type="domain" description="SAICAR synthetase/ADE2 N-terminal" evidence="9">
    <location>
        <begin position="85"/>
        <end position="328"/>
    </location>
</feature>
<evidence type="ECO:0000256" key="7">
    <source>
        <dbReference type="ARBA" id="ARBA00022840"/>
    </source>
</evidence>
<accession>W4M8C5</accession>
<comment type="pathway">
    <text evidence="1">Purine metabolism; IMP biosynthesis via de novo pathway; 5-amino-1-(5-phospho-D-ribosyl)imidazole-4-carboxamide from 5-amino-1-(5-phospho-D-ribosyl)imidazole-4-carboxylate: step 1/2.</text>
</comment>
<keyword evidence="5" id="KW-0547">Nucleotide-binding</keyword>
<dbReference type="GO" id="GO:0005737">
    <property type="term" value="C:cytoplasm"/>
    <property type="evidence" value="ECO:0007669"/>
    <property type="project" value="TreeGrafter"/>
</dbReference>
<keyword evidence="11" id="KW-1185">Reference proteome</keyword>
<comment type="similarity">
    <text evidence="2">Belongs to the SAICAR synthetase family.</text>
</comment>
<evidence type="ECO:0000256" key="4">
    <source>
        <dbReference type="ARBA" id="ARBA00022598"/>
    </source>
</evidence>
<comment type="caution">
    <text evidence="10">The sequence shown here is derived from an EMBL/GenBank/DDBJ whole genome shotgun (WGS) entry which is preliminary data.</text>
</comment>
<evidence type="ECO:0000256" key="1">
    <source>
        <dbReference type="ARBA" id="ARBA00004672"/>
    </source>
</evidence>
<evidence type="ECO:0000256" key="6">
    <source>
        <dbReference type="ARBA" id="ARBA00022755"/>
    </source>
</evidence>
<organism evidence="10 11">
    <name type="scientific">Candidatus Entotheonella gemina</name>
    <dbReference type="NCBI Taxonomy" id="1429439"/>
    <lineage>
        <taxon>Bacteria</taxon>
        <taxon>Pseudomonadati</taxon>
        <taxon>Nitrospinota/Tectimicrobiota group</taxon>
        <taxon>Candidatus Tectimicrobiota</taxon>
        <taxon>Candidatus Entotheonellia</taxon>
        <taxon>Candidatus Entotheonellales</taxon>
        <taxon>Candidatus Entotheonellaceae</taxon>
        <taxon>Candidatus Entotheonella</taxon>
    </lineage>
</organism>
<keyword evidence="7" id="KW-0067">ATP-binding</keyword>
<dbReference type="PANTHER" id="PTHR43700:SF1">
    <property type="entry name" value="PHOSPHORIBOSYLAMINOIMIDAZOLE-SUCCINOCARBOXAMIDE SYNTHASE"/>
    <property type="match status" value="1"/>
</dbReference>
<keyword evidence="6" id="KW-0658">Purine biosynthesis</keyword>